<evidence type="ECO:0008006" key="5">
    <source>
        <dbReference type="Google" id="ProtNLM"/>
    </source>
</evidence>
<protein>
    <recommendedName>
        <fullName evidence="5">Beta-carotene 15,15'-monooxygenase</fullName>
    </recommendedName>
</protein>
<evidence type="ECO:0000256" key="2">
    <source>
        <dbReference type="SAM" id="Phobius"/>
    </source>
</evidence>
<feature type="transmembrane region" description="Helical" evidence="2">
    <location>
        <begin position="309"/>
        <end position="328"/>
    </location>
</feature>
<comment type="caution">
    <text evidence="3">The sequence shown here is derived from an EMBL/GenBank/DDBJ whole genome shotgun (WGS) entry which is preliminary data.</text>
</comment>
<keyword evidence="4" id="KW-1185">Reference proteome</keyword>
<keyword evidence="2" id="KW-0812">Transmembrane</keyword>
<dbReference type="InterPro" id="IPR047928">
    <property type="entry name" value="Perm_prefix_1"/>
</dbReference>
<evidence type="ECO:0000313" key="4">
    <source>
        <dbReference type="Proteomes" id="UP001429357"/>
    </source>
</evidence>
<proteinExistence type="predicted"/>
<feature type="transmembrane region" description="Helical" evidence="2">
    <location>
        <begin position="257"/>
        <end position="281"/>
    </location>
</feature>
<feature type="region of interest" description="Disordered" evidence="1">
    <location>
        <begin position="71"/>
        <end position="91"/>
    </location>
</feature>
<dbReference type="Proteomes" id="UP001429357">
    <property type="component" value="Unassembled WGS sequence"/>
</dbReference>
<sequence length="363" mass="39471">MDTIKNYLETLFLTLPKTPQTQQAKADLLATMEDHYHGLIEEGKSENEAIGAVISEFGSIDELREELELAQEEAEDAGESGAAGAFAQSQQAEKEAAATEGAWSKAVPDPEDFNWRQAGGRRGYGSAVSLAEVEEFWQMIRQFALRIAGGILLGALGFAGMIFFMASMSEGIGATILFIGIAAAVASLIHGGMLFSRGAKPLAGRPYDEEVQLAAAYHVGAYRKSFSFSLIGGIAALVLSFAPIFLFSYSYQPAFGAALFFAILGLGAFMIIYGSIIYAYYRKFANGQVLEAAKDDYPQPSATERQHPLFTAFTIVYWPAVVLFYFLLSFGAHAWAWSWTVFMIAGPVYAAIQTLVQARDERG</sequence>
<dbReference type="EMBL" id="MAEI02000001">
    <property type="protein sequence ID" value="MEO1781231.1"/>
    <property type="molecule type" value="Genomic_DNA"/>
</dbReference>
<dbReference type="RefSeq" id="WP_237583984.1">
    <property type="nucleotide sequence ID" value="NZ_MAEI02000001.1"/>
</dbReference>
<reference evidence="3" key="1">
    <citation type="submission" date="2016-06" db="EMBL/GenBank/DDBJ databases">
        <authorList>
            <person name="Van Tyne D."/>
        </authorList>
    </citation>
    <scope>NUCLEOTIDE SEQUENCE</scope>
    <source>
        <strain evidence="3">JM9A</strain>
    </source>
</reference>
<evidence type="ECO:0000256" key="1">
    <source>
        <dbReference type="SAM" id="MobiDB-lite"/>
    </source>
</evidence>
<gene>
    <name evidence="3" type="ORF">BAU18_000810</name>
</gene>
<keyword evidence="2" id="KW-0472">Membrane</keyword>
<organism evidence="3 4">
    <name type="scientific">Enterococcus diestrammenae</name>
    <dbReference type="NCBI Taxonomy" id="1155073"/>
    <lineage>
        <taxon>Bacteria</taxon>
        <taxon>Bacillati</taxon>
        <taxon>Bacillota</taxon>
        <taxon>Bacilli</taxon>
        <taxon>Lactobacillales</taxon>
        <taxon>Enterococcaceae</taxon>
        <taxon>Enterococcus</taxon>
    </lineage>
</organism>
<dbReference type="NCBIfam" id="NF038403">
    <property type="entry name" value="perm_prefix_1"/>
    <property type="match status" value="1"/>
</dbReference>
<feature type="transmembrane region" description="Helical" evidence="2">
    <location>
        <begin position="172"/>
        <end position="195"/>
    </location>
</feature>
<accession>A0ABV0EZL8</accession>
<feature type="transmembrane region" description="Helical" evidence="2">
    <location>
        <begin position="143"/>
        <end position="166"/>
    </location>
</feature>
<keyword evidence="2" id="KW-1133">Transmembrane helix</keyword>
<name>A0ABV0EZL8_9ENTE</name>
<feature type="transmembrane region" description="Helical" evidence="2">
    <location>
        <begin position="334"/>
        <end position="352"/>
    </location>
</feature>
<feature type="transmembrane region" description="Helical" evidence="2">
    <location>
        <begin position="228"/>
        <end position="251"/>
    </location>
</feature>
<feature type="compositionally biased region" description="Low complexity" evidence="1">
    <location>
        <begin position="79"/>
        <end position="91"/>
    </location>
</feature>
<evidence type="ECO:0000313" key="3">
    <source>
        <dbReference type="EMBL" id="MEO1781231.1"/>
    </source>
</evidence>
<reference evidence="3" key="2">
    <citation type="submission" date="2024-02" db="EMBL/GenBank/DDBJ databases">
        <title>The Genome Sequence of Enterococcus diestrammenae JM9A.</title>
        <authorList>
            <person name="Earl A."/>
            <person name="Manson A."/>
            <person name="Gilmore M."/>
            <person name="Sanders J."/>
            <person name="Shea T."/>
            <person name="Howe W."/>
            <person name="Livny J."/>
            <person name="Cuomo C."/>
            <person name="Neafsey D."/>
            <person name="Birren B."/>
        </authorList>
    </citation>
    <scope>NUCLEOTIDE SEQUENCE</scope>
    <source>
        <strain evidence="3">JM9A</strain>
    </source>
</reference>